<dbReference type="Proteomes" id="UP000184206">
    <property type="component" value="Unassembled WGS sequence"/>
</dbReference>
<feature type="domain" description="AB hydrolase-1" evidence="5">
    <location>
        <begin position="12"/>
        <end position="217"/>
    </location>
</feature>
<evidence type="ECO:0000259" key="5">
    <source>
        <dbReference type="Pfam" id="PF00561"/>
    </source>
</evidence>
<comment type="function">
    <text evidence="3">Catalyzes a proton abstraction reaction that results in 2,5-elimination of pyruvate from 2-succinyl-5-enolpyruvyl-6-hydroxy-3-cyclohexene-1-carboxylate (SEPHCHC) and the formation of 2-succinyl-6-hydroxy-2,4-cyclohexadiene-1-carboxylate (SHCHC).</text>
</comment>
<evidence type="ECO:0000256" key="1">
    <source>
        <dbReference type="ARBA" id="ARBA00022428"/>
    </source>
</evidence>
<name>A0A1M7ADH1_9BACL</name>
<feature type="compositionally biased region" description="Basic and acidic residues" evidence="4">
    <location>
        <begin position="131"/>
        <end position="146"/>
    </location>
</feature>
<keyword evidence="1 3" id="KW-0474">Menaquinone biosynthesis</keyword>
<dbReference type="UniPathway" id="UPA00079"/>
<keyword evidence="7" id="KW-1185">Reference proteome</keyword>
<accession>A0A1M7ADH1</accession>
<reference evidence="6 7" key="1">
    <citation type="submission" date="2016-11" db="EMBL/GenBank/DDBJ databases">
        <authorList>
            <person name="Jaros S."/>
            <person name="Januszkiewicz K."/>
            <person name="Wedrychowicz H."/>
        </authorList>
    </citation>
    <scope>NUCLEOTIDE SEQUENCE [LARGE SCALE GENOMIC DNA]</scope>
    <source>
        <strain evidence="6 7">DSM 16010</strain>
    </source>
</reference>
<dbReference type="NCBIfam" id="TIGR03695">
    <property type="entry name" value="menH_SHCHC"/>
    <property type="match status" value="1"/>
</dbReference>
<dbReference type="AlphaFoldDB" id="A0A1M7ADH1"/>
<dbReference type="InterPro" id="IPR029058">
    <property type="entry name" value="AB_hydrolase_fold"/>
</dbReference>
<evidence type="ECO:0000256" key="4">
    <source>
        <dbReference type="SAM" id="MobiDB-lite"/>
    </source>
</evidence>
<comment type="pathway">
    <text evidence="3">Quinol/quinone metabolism; menaquinone biosynthesis.</text>
</comment>
<dbReference type="STRING" id="1123231.SAMN02745189_00119"/>
<dbReference type="GO" id="GO:0070205">
    <property type="term" value="F:2-succinyl-6-hydroxy-2,4-cyclohexadiene-1-carboxylate synthase activity"/>
    <property type="evidence" value="ECO:0007669"/>
    <property type="project" value="UniProtKB-UniRule"/>
</dbReference>
<dbReference type="EMBL" id="FRCF01000002">
    <property type="protein sequence ID" value="SHL40752.1"/>
    <property type="molecule type" value="Genomic_DNA"/>
</dbReference>
<dbReference type="PRINTS" id="PR00111">
    <property type="entry name" value="ABHYDROLASE"/>
</dbReference>
<proteinExistence type="inferred from homology"/>
<dbReference type="SUPFAM" id="SSF53474">
    <property type="entry name" value="alpha/beta-Hydrolases"/>
    <property type="match status" value="1"/>
</dbReference>
<dbReference type="PANTHER" id="PTHR42916">
    <property type="entry name" value="2-SUCCINYL-5-ENOLPYRUVYL-6-HYDROXY-3-CYCLOHEXENE-1-CARBOXYLATE SYNTHASE"/>
    <property type="match status" value="1"/>
</dbReference>
<comment type="pathway">
    <text evidence="3">Quinol/quinone metabolism; 1,4-dihydroxy-2-naphthoate biosynthesis; 1,4-dihydroxy-2-naphthoate from chorismate: step 3/7.</text>
</comment>
<sequence>MTGIGSGLGGAFNILYIDLPGFGRTISTGSGYDMETLADSLKMILDELHLEKVVILGYSMGGRVALAFTIMHPRHVRTLILESASAGLKTASERIQRAAVDEERARKIISDYQAFLDEWEGMGLFQTQKTLSEESSSRQRKMRESQQPEEVADSLRKYGTGVQPSYWDKLPQLDMPVLLIAGGRDRKFVSINREMAERIPHATLEIVEGAGHNIHLESREKFGTIISEFLT</sequence>
<evidence type="ECO:0000313" key="7">
    <source>
        <dbReference type="Proteomes" id="UP000184206"/>
    </source>
</evidence>
<dbReference type="GO" id="GO:0009234">
    <property type="term" value="P:menaquinone biosynthetic process"/>
    <property type="evidence" value="ECO:0007669"/>
    <property type="project" value="UniProtKB-UniRule"/>
</dbReference>
<comment type="similarity">
    <text evidence="3">Belongs to the AB hydrolase superfamily. MenH family.</text>
</comment>
<feature type="region of interest" description="Disordered" evidence="4">
    <location>
        <begin position="130"/>
        <end position="153"/>
    </location>
</feature>
<dbReference type="Pfam" id="PF00561">
    <property type="entry name" value="Abhydrolase_1"/>
    <property type="match status" value="1"/>
</dbReference>
<dbReference type="PANTHER" id="PTHR42916:SF1">
    <property type="entry name" value="PROTEIN PHYLLO, CHLOROPLASTIC"/>
    <property type="match status" value="1"/>
</dbReference>
<dbReference type="EC" id="4.2.99.20" evidence="3"/>
<keyword evidence="2 3" id="KW-0456">Lyase</keyword>
<dbReference type="InterPro" id="IPR022485">
    <property type="entry name" value="SHCHC_synthase_MenH"/>
</dbReference>
<comment type="subunit">
    <text evidence="3">Monomer.</text>
</comment>
<gene>
    <name evidence="3" type="primary">menH</name>
    <name evidence="6" type="ORF">SAMN02745189_00119</name>
</gene>
<comment type="catalytic activity">
    <reaction evidence="3">
        <text>5-enolpyruvoyl-6-hydroxy-2-succinyl-cyclohex-3-ene-1-carboxylate = (1R,6R)-6-hydroxy-2-succinyl-cyclohexa-2,4-diene-1-carboxylate + pyruvate</text>
        <dbReference type="Rhea" id="RHEA:25597"/>
        <dbReference type="ChEBI" id="CHEBI:15361"/>
        <dbReference type="ChEBI" id="CHEBI:58689"/>
        <dbReference type="ChEBI" id="CHEBI:58818"/>
        <dbReference type="EC" id="4.2.99.20"/>
    </reaction>
</comment>
<dbReference type="InterPro" id="IPR000073">
    <property type="entry name" value="AB_hydrolase_1"/>
</dbReference>
<dbReference type="UniPathway" id="UPA01057">
    <property type="reaction ID" value="UER00900"/>
</dbReference>
<dbReference type="Gene3D" id="3.40.50.1820">
    <property type="entry name" value="alpha/beta hydrolase"/>
    <property type="match status" value="1"/>
</dbReference>
<organism evidence="6 7">
    <name type="scientific">Lacicoccus alkaliphilus DSM 16010</name>
    <dbReference type="NCBI Taxonomy" id="1123231"/>
    <lineage>
        <taxon>Bacteria</taxon>
        <taxon>Bacillati</taxon>
        <taxon>Bacillota</taxon>
        <taxon>Bacilli</taxon>
        <taxon>Bacillales</taxon>
        <taxon>Salinicoccaceae</taxon>
        <taxon>Lacicoccus</taxon>
    </lineage>
</organism>
<evidence type="ECO:0000313" key="6">
    <source>
        <dbReference type="EMBL" id="SHL40752.1"/>
    </source>
</evidence>
<evidence type="ECO:0000256" key="3">
    <source>
        <dbReference type="HAMAP-Rule" id="MF_01660"/>
    </source>
</evidence>
<evidence type="ECO:0000256" key="2">
    <source>
        <dbReference type="ARBA" id="ARBA00023239"/>
    </source>
</evidence>
<protein>
    <recommendedName>
        <fullName evidence="3">Putative 2-succinyl-6-hydroxy-2,4-cyclohexadiene-1-carboxylate synthase</fullName>
        <shortName evidence="3">SHCHC synthase</shortName>
        <ecNumber evidence="3">4.2.99.20</ecNumber>
    </recommendedName>
</protein>
<dbReference type="HAMAP" id="MF_01660">
    <property type="entry name" value="MenH"/>
    <property type="match status" value="1"/>
</dbReference>